<feature type="transmembrane region" description="Helical" evidence="1">
    <location>
        <begin position="81"/>
        <end position="101"/>
    </location>
</feature>
<feature type="transmembrane region" description="Helical" evidence="1">
    <location>
        <begin position="7"/>
        <end position="25"/>
    </location>
</feature>
<protein>
    <recommendedName>
        <fullName evidence="4">Integral membrane protein</fullName>
    </recommendedName>
</protein>
<accession>A0A918SR79</accession>
<name>A0A918SR79_9ACTN</name>
<reference evidence="2" key="2">
    <citation type="submission" date="2020-09" db="EMBL/GenBank/DDBJ databases">
        <authorList>
            <person name="Sun Q."/>
            <person name="Ohkuma M."/>
        </authorList>
    </citation>
    <scope>NUCLEOTIDE SEQUENCE</scope>
    <source>
        <strain evidence="2">JCM 4518</strain>
    </source>
</reference>
<dbReference type="AlphaFoldDB" id="A0A918SR79"/>
<dbReference type="EMBL" id="BMUL01000001">
    <property type="protein sequence ID" value="GHA65347.1"/>
    <property type="molecule type" value="Genomic_DNA"/>
</dbReference>
<gene>
    <name evidence="2" type="ORF">GCM10010305_03810</name>
</gene>
<keyword evidence="1" id="KW-0472">Membrane</keyword>
<comment type="caution">
    <text evidence="2">The sequence shown here is derived from an EMBL/GenBank/DDBJ whole genome shotgun (WGS) entry which is preliminary data.</text>
</comment>
<evidence type="ECO:0000313" key="2">
    <source>
        <dbReference type="EMBL" id="GHA65347.1"/>
    </source>
</evidence>
<keyword evidence="1" id="KW-1133">Transmembrane helix</keyword>
<dbReference type="Proteomes" id="UP000644020">
    <property type="component" value="Unassembled WGS sequence"/>
</dbReference>
<keyword evidence="1" id="KW-0812">Transmembrane</keyword>
<proteinExistence type="predicted"/>
<sequence>MPVAVNLLLGVPAVVPAFLVWYYLTNGPLADLGWTRRDPNENDGMLLWLVIVVPVVALFATVWGLANGWMRRRTVPGTPPYPYWTIATVLTLAPTLVAVGLG</sequence>
<evidence type="ECO:0000313" key="3">
    <source>
        <dbReference type="Proteomes" id="UP000644020"/>
    </source>
</evidence>
<evidence type="ECO:0008006" key="4">
    <source>
        <dbReference type="Google" id="ProtNLM"/>
    </source>
</evidence>
<feature type="transmembrane region" description="Helical" evidence="1">
    <location>
        <begin position="45"/>
        <end position="69"/>
    </location>
</feature>
<reference evidence="2" key="1">
    <citation type="journal article" date="2014" name="Int. J. Syst. Evol. Microbiol.">
        <title>Complete genome sequence of Corynebacterium casei LMG S-19264T (=DSM 44701T), isolated from a smear-ripened cheese.</title>
        <authorList>
            <consortium name="US DOE Joint Genome Institute (JGI-PGF)"/>
            <person name="Walter F."/>
            <person name="Albersmeier A."/>
            <person name="Kalinowski J."/>
            <person name="Ruckert C."/>
        </authorList>
    </citation>
    <scope>NUCLEOTIDE SEQUENCE</scope>
    <source>
        <strain evidence="2">JCM 4518</strain>
    </source>
</reference>
<organism evidence="2 3">
    <name type="scientific">Streptomyces termitum</name>
    <dbReference type="NCBI Taxonomy" id="67368"/>
    <lineage>
        <taxon>Bacteria</taxon>
        <taxon>Bacillati</taxon>
        <taxon>Actinomycetota</taxon>
        <taxon>Actinomycetes</taxon>
        <taxon>Kitasatosporales</taxon>
        <taxon>Streptomycetaceae</taxon>
        <taxon>Streptomyces</taxon>
    </lineage>
</organism>
<evidence type="ECO:0000256" key="1">
    <source>
        <dbReference type="SAM" id="Phobius"/>
    </source>
</evidence>
<keyword evidence="3" id="KW-1185">Reference proteome</keyword>